<dbReference type="PANTHER" id="PTHR43135:SF3">
    <property type="entry name" value="ALPHA-D-RIBOSE 1-METHYLPHOSPHONATE 5-TRIPHOSPHATE DIPHOSPHATASE"/>
    <property type="match status" value="1"/>
</dbReference>
<evidence type="ECO:0000259" key="1">
    <source>
        <dbReference type="Pfam" id="PF01979"/>
    </source>
</evidence>
<organism evidence="2 3">
    <name type="scientific">Tepidimicrobium xylanilyticum</name>
    <dbReference type="NCBI Taxonomy" id="1123352"/>
    <lineage>
        <taxon>Bacteria</taxon>
        <taxon>Bacillati</taxon>
        <taxon>Bacillota</taxon>
        <taxon>Tissierellia</taxon>
        <taxon>Tissierellales</taxon>
        <taxon>Tepidimicrobiaceae</taxon>
        <taxon>Tepidimicrobium</taxon>
    </lineage>
</organism>
<feature type="domain" description="Amidohydrolase-related" evidence="1">
    <location>
        <begin position="57"/>
        <end position="178"/>
    </location>
</feature>
<dbReference type="SUPFAM" id="SSF51556">
    <property type="entry name" value="Metallo-dependent hydrolases"/>
    <property type="match status" value="1"/>
</dbReference>
<dbReference type="InterPro" id="IPR051781">
    <property type="entry name" value="Metallo-dep_Hydrolase"/>
</dbReference>
<keyword evidence="3" id="KW-1185">Reference proteome</keyword>
<dbReference type="InterPro" id="IPR011059">
    <property type="entry name" value="Metal-dep_hydrolase_composite"/>
</dbReference>
<dbReference type="PANTHER" id="PTHR43135">
    <property type="entry name" value="ALPHA-D-RIBOSE 1-METHYLPHOSPHONATE 5-TRIPHOSPHATE DIPHOSPHATASE"/>
    <property type="match status" value="1"/>
</dbReference>
<dbReference type="GO" id="GO:0016810">
    <property type="term" value="F:hydrolase activity, acting on carbon-nitrogen (but not peptide) bonds"/>
    <property type="evidence" value="ECO:0007669"/>
    <property type="project" value="InterPro"/>
</dbReference>
<dbReference type="Proteomes" id="UP000198828">
    <property type="component" value="Unassembled WGS sequence"/>
</dbReference>
<evidence type="ECO:0000313" key="3">
    <source>
        <dbReference type="Proteomes" id="UP000198828"/>
    </source>
</evidence>
<sequence>MTDKVLYKGFTLIDGSGKEPIKNAWFIVEDKRIIEIGRDNDHPNIEDTKVVDLNGKTVMPGLINCHVHITMEPVAAPFAMLIRESDAMTTLRSAANLKKHLRSGTTFFRDLGAPNYIDIDLRDAVNEGIIEGPEFIVAGKCITMTGDHGWSIGREADGVDEVRKTCREQLKAGIDVMVQMQELLSISMIKLHMS</sequence>
<gene>
    <name evidence="2" type="ORF">SAMN05660923_00643</name>
</gene>
<keyword evidence="2" id="KW-0378">Hydrolase</keyword>
<dbReference type="Gene3D" id="2.30.40.10">
    <property type="entry name" value="Urease, subunit C, domain 1"/>
    <property type="match status" value="1"/>
</dbReference>
<dbReference type="SUPFAM" id="SSF51338">
    <property type="entry name" value="Composite domain of metallo-dependent hydrolases"/>
    <property type="match status" value="1"/>
</dbReference>
<protein>
    <submittedName>
        <fullName evidence="2">Amidohydrolase family protein</fullName>
    </submittedName>
</protein>
<dbReference type="Gene3D" id="3.20.20.140">
    <property type="entry name" value="Metal-dependent hydrolases"/>
    <property type="match status" value="1"/>
</dbReference>
<dbReference type="InterPro" id="IPR006680">
    <property type="entry name" value="Amidohydro-rel"/>
</dbReference>
<proteinExistence type="predicted"/>
<dbReference type="AlphaFoldDB" id="A0A1H2T6M8"/>
<accession>A0A1H2T6M8</accession>
<name>A0A1H2T6M8_9FIRM</name>
<dbReference type="Pfam" id="PF01979">
    <property type="entry name" value="Amidohydro_1"/>
    <property type="match status" value="1"/>
</dbReference>
<evidence type="ECO:0000313" key="2">
    <source>
        <dbReference type="EMBL" id="SDW39606.1"/>
    </source>
</evidence>
<dbReference type="EMBL" id="FNNG01000002">
    <property type="protein sequence ID" value="SDW39606.1"/>
    <property type="molecule type" value="Genomic_DNA"/>
</dbReference>
<reference evidence="2 3" key="1">
    <citation type="submission" date="2016-10" db="EMBL/GenBank/DDBJ databases">
        <authorList>
            <person name="de Groot N.N."/>
        </authorList>
    </citation>
    <scope>NUCLEOTIDE SEQUENCE [LARGE SCALE GENOMIC DNA]</scope>
    <source>
        <strain evidence="2 3">DSM 23310</strain>
    </source>
</reference>
<dbReference type="RefSeq" id="WP_234949812.1">
    <property type="nucleotide sequence ID" value="NZ_FNNG01000002.1"/>
</dbReference>
<dbReference type="InterPro" id="IPR032466">
    <property type="entry name" value="Metal_Hydrolase"/>
</dbReference>